<name>A0ABY5ZCK3_9ACTN</name>
<dbReference type="EMBL" id="CP073721">
    <property type="protein sequence ID" value="UWZ39861.1"/>
    <property type="molecule type" value="Genomic_DNA"/>
</dbReference>
<reference evidence="2" key="1">
    <citation type="submission" date="2021-04" db="EMBL/GenBank/DDBJ databases">
        <title>Biosynthetic gene clusters of Dactylosporangioum roseum.</title>
        <authorList>
            <person name="Hartkoorn R.C."/>
            <person name="Beaudoing E."/>
            <person name="Hot D."/>
            <person name="Moureu S."/>
        </authorList>
    </citation>
    <scope>NUCLEOTIDE SEQUENCE</scope>
    <source>
        <strain evidence="2">NRRL B-16295</strain>
    </source>
</reference>
<accession>A0ABY5ZCK3</accession>
<feature type="region of interest" description="Disordered" evidence="1">
    <location>
        <begin position="114"/>
        <end position="162"/>
    </location>
</feature>
<proteinExistence type="predicted"/>
<dbReference type="RefSeq" id="WP_260729294.1">
    <property type="nucleotide sequence ID" value="NZ_BAAABS010000038.1"/>
</dbReference>
<keyword evidence="3" id="KW-1185">Reference proteome</keyword>
<organism evidence="2 3">
    <name type="scientific">Dactylosporangium roseum</name>
    <dbReference type="NCBI Taxonomy" id="47989"/>
    <lineage>
        <taxon>Bacteria</taxon>
        <taxon>Bacillati</taxon>
        <taxon>Actinomycetota</taxon>
        <taxon>Actinomycetes</taxon>
        <taxon>Micromonosporales</taxon>
        <taxon>Micromonosporaceae</taxon>
        <taxon>Dactylosporangium</taxon>
    </lineage>
</organism>
<evidence type="ECO:0000313" key="2">
    <source>
        <dbReference type="EMBL" id="UWZ39861.1"/>
    </source>
</evidence>
<evidence type="ECO:0000256" key="1">
    <source>
        <dbReference type="SAM" id="MobiDB-lite"/>
    </source>
</evidence>
<evidence type="ECO:0000313" key="3">
    <source>
        <dbReference type="Proteomes" id="UP001058271"/>
    </source>
</evidence>
<protein>
    <submittedName>
        <fullName evidence="2">Uncharacterized protein</fullName>
    </submittedName>
</protein>
<feature type="region of interest" description="Disordered" evidence="1">
    <location>
        <begin position="43"/>
        <end position="62"/>
    </location>
</feature>
<gene>
    <name evidence="2" type="ORF">Drose_17615</name>
</gene>
<dbReference type="Proteomes" id="UP001058271">
    <property type="component" value="Chromosome"/>
</dbReference>
<sequence>MSGPAAARTDAVTADRWDDVIPHSSRAARSLMDGLRGSLSARPATATDLGVPGRGQPAAAPAGRAGAFWDAIVGMGGTRRTPPGLSRALGDAVAVRHTLWSTDRSARVSGEHHLLRGAHPGPGAAHDTGIRIDGHKPRMPGRIGDGWPPGSPTPASTRRRPENAGRLCGIAEAFAGGSSFGGRRRWLSRH</sequence>